<name>A0A562J132_9GAMM</name>
<dbReference type="RefSeq" id="WP_144570608.1">
    <property type="nucleotide sequence ID" value="NZ_VLKG01000002.1"/>
</dbReference>
<dbReference type="PANTHER" id="PTHR39176">
    <property type="entry name" value="PERIPLASMIC PROTEIN-RELATED"/>
    <property type="match status" value="1"/>
</dbReference>
<sequence>MKLTFAIFALVFSGLSLANEACDNPKDDFDGLYCLNKIYQEADRELNANYRTLVPLLDATGKAKLKSGQLSWLNTRNAECSRKDATGFYVNLGCATSTTIQRSQFLQDRIRECKSSGCLNSQL</sequence>
<dbReference type="AlphaFoldDB" id="A0A562J132"/>
<dbReference type="Pfam" id="PF07007">
    <property type="entry name" value="LprI"/>
    <property type="match status" value="1"/>
</dbReference>
<proteinExistence type="predicted"/>
<protein>
    <submittedName>
        <fullName evidence="3">Uncharacterized protein YecT (DUF1311 family)</fullName>
    </submittedName>
</protein>
<comment type="caution">
    <text evidence="3">The sequence shown here is derived from an EMBL/GenBank/DDBJ whole genome shotgun (WGS) entry which is preliminary data.</text>
</comment>
<keyword evidence="4" id="KW-1185">Reference proteome</keyword>
<dbReference type="EMBL" id="VLKG01000002">
    <property type="protein sequence ID" value="TWH76833.1"/>
    <property type="molecule type" value="Genomic_DNA"/>
</dbReference>
<dbReference type="Gene3D" id="1.20.1270.180">
    <property type="match status" value="1"/>
</dbReference>
<dbReference type="Proteomes" id="UP000319627">
    <property type="component" value="Unassembled WGS sequence"/>
</dbReference>
<gene>
    <name evidence="3" type="ORF">LX59_00878</name>
</gene>
<evidence type="ECO:0000256" key="1">
    <source>
        <dbReference type="SAM" id="SignalP"/>
    </source>
</evidence>
<accession>A0A562J132</accession>
<feature type="signal peptide" evidence="1">
    <location>
        <begin position="1"/>
        <end position="18"/>
    </location>
</feature>
<reference evidence="3 4" key="1">
    <citation type="submission" date="2019-07" db="EMBL/GenBank/DDBJ databases">
        <title>Genomic Encyclopedia of Type Strains, Phase I: the one thousand microbial genomes (KMG-I) project.</title>
        <authorList>
            <person name="Kyrpides N."/>
        </authorList>
    </citation>
    <scope>NUCLEOTIDE SEQUENCE [LARGE SCALE GENOMIC DNA]</scope>
    <source>
        <strain evidence="3 4">DSM 375</strain>
    </source>
</reference>
<dbReference type="PANTHER" id="PTHR39176:SF1">
    <property type="entry name" value="PERIPLASMIC PROTEIN"/>
    <property type="match status" value="1"/>
</dbReference>
<feature type="chain" id="PRO_5021959168" evidence="1">
    <location>
        <begin position="19"/>
        <end position="123"/>
    </location>
</feature>
<feature type="domain" description="Lysozyme inhibitor LprI-like N-terminal" evidence="2">
    <location>
        <begin position="29"/>
        <end position="105"/>
    </location>
</feature>
<keyword evidence="1" id="KW-0732">Signal</keyword>
<dbReference type="OrthoDB" id="7340239at2"/>
<evidence type="ECO:0000313" key="3">
    <source>
        <dbReference type="EMBL" id="TWH76833.1"/>
    </source>
</evidence>
<evidence type="ECO:0000313" key="4">
    <source>
        <dbReference type="Proteomes" id="UP000319627"/>
    </source>
</evidence>
<dbReference type="InterPro" id="IPR009739">
    <property type="entry name" value="LprI-like_N"/>
</dbReference>
<evidence type="ECO:0000259" key="2">
    <source>
        <dbReference type="Pfam" id="PF07007"/>
    </source>
</evidence>
<organism evidence="3 4">
    <name type="scientific">Azomonas agilis</name>
    <dbReference type="NCBI Taxonomy" id="116849"/>
    <lineage>
        <taxon>Bacteria</taxon>
        <taxon>Pseudomonadati</taxon>
        <taxon>Pseudomonadota</taxon>
        <taxon>Gammaproteobacteria</taxon>
        <taxon>Pseudomonadales</taxon>
        <taxon>Pseudomonadaceae</taxon>
        <taxon>Azomonas</taxon>
    </lineage>
</organism>